<evidence type="ECO:0000313" key="1">
    <source>
        <dbReference type="EMBL" id="NBN88461.1"/>
    </source>
</evidence>
<dbReference type="EMBL" id="RGET01000132">
    <property type="protein sequence ID" value="NBN88461.1"/>
    <property type="molecule type" value="Genomic_DNA"/>
</dbReference>
<dbReference type="Proteomes" id="UP000713222">
    <property type="component" value="Unassembled WGS sequence"/>
</dbReference>
<proteinExistence type="predicted"/>
<reference evidence="1" key="1">
    <citation type="submission" date="2018-10" db="EMBL/GenBank/DDBJ databases">
        <title>Iterative Subtractive Binning of Freshwater Chronoseries Metagenomes Recovers Nearly Complete Genomes from over Four Hundred Novel Species.</title>
        <authorList>
            <person name="Rodriguez-R L.M."/>
            <person name="Tsementzi D."/>
            <person name="Luo C."/>
            <person name="Konstantinidis K.T."/>
        </authorList>
    </citation>
    <scope>NUCLEOTIDE SEQUENCE</scope>
    <source>
        <strain evidence="1">WB7_6_001</strain>
    </source>
</reference>
<accession>A0A964V0L6</accession>
<dbReference type="AlphaFoldDB" id="A0A964V0L6"/>
<organism evidence="1 2">
    <name type="scientific">Candidatus Fonsibacter lacus</name>
    <dbReference type="NCBI Taxonomy" id="2576439"/>
    <lineage>
        <taxon>Bacteria</taxon>
        <taxon>Pseudomonadati</taxon>
        <taxon>Pseudomonadota</taxon>
        <taxon>Alphaproteobacteria</taxon>
        <taxon>Candidatus Pelagibacterales</taxon>
        <taxon>Candidatus Pelagibacterales incertae sedis</taxon>
        <taxon>Candidatus Fonsibacter</taxon>
    </lineage>
</organism>
<gene>
    <name evidence="1" type="ORF">EBV32_05180</name>
</gene>
<name>A0A964V0L6_9PROT</name>
<evidence type="ECO:0000313" key="2">
    <source>
        <dbReference type="Proteomes" id="UP000713222"/>
    </source>
</evidence>
<sequence length="137" mass="15569">MKEQILNDIAEKVMVELAKHNVELSLVDDLKSIADKIKAESSEANKMKADAQKVKKMFDDASNLKLQLQKTYENNRNKYAAQLKENNAVFNKIKTQAKELGISIDTLPVYKDYLASSKLLSDITDANQSNWELISKY</sequence>
<comment type="caution">
    <text evidence="1">The sequence shown here is derived from an EMBL/GenBank/DDBJ whole genome shotgun (WGS) entry which is preliminary data.</text>
</comment>
<protein>
    <submittedName>
        <fullName evidence="1">Uncharacterized protein</fullName>
    </submittedName>
</protein>